<dbReference type="CDD" id="cd00198">
    <property type="entry name" value="vWFA"/>
    <property type="match status" value="1"/>
</dbReference>
<dbReference type="InterPro" id="IPR017802">
    <property type="entry name" value="VWFA-rel_acidobac-type"/>
</dbReference>
<dbReference type="PROSITE" id="PS50234">
    <property type="entry name" value="VWFA"/>
    <property type="match status" value="1"/>
</dbReference>
<accession>Q01T77</accession>
<dbReference type="AlphaFoldDB" id="Q01T77"/>
<dbReference type="KEGG" id="sus:Acid_6217"/>
<evidence type="ECO:0000256" key="1">
    <source>
        <dbReference type="SAM" id="SignalP"/>
    </source>
</evidence>
<proteinExistence type="predicted"/>
<dbReference type="InterPro" id="IPR002035">
    <property type="entry name" value="VWF_A"/>
</dbReference>
<protein>
    <submittedName>
        <fullName evidence="3">von Willebrand factor, type A</fullName>
    </submittedName>
</protein>
<dbReference type="eggNOG" id="COG2304">
    <property type="taxonomic scope" value="Bacteria"/>
</dbReference>
<dbReference type="NCBIfam" id="TIGR03436">
    <property type="entry name" value="acidobact_VWFA"/>
    <property type="match status" value="1"/>
</dbReference>
<keyword evidence="1" id="KW-0732">Signal</keyword>
<name>Q01T77_SOLUE</name>
<evidence type="ECO:0000259" key="2">
    <source>
        <dbReference type="PROSITE" id="PS50234"/>
    </source>
</evidence>
<dbReference type="EMBL" id="CP000473">
    <property type="protein sequence ID" value="ABJ87143.1"/>
    <property type="molecule type" value="Genomic_DNA"/>
</dbReference>
<feature type="signal peptide" evidence="1">
    <location>
        <begin position="1"/>
        <end position="26"/>
    </location>
</feature>
<organism evidence="3">
    <name type="scientific">Solibacter usitatus (strain Ellin6076)</name>
    <dbReference type="NCBI Taxonomy" id="234267"/>
    <lineage>
        <taxon>Bacteria</taxon>
        <taxon>Pseudomonadati</taxon>
        <taxon>Acidobacteriota</taxon>
        <taxon>Terriglobia</taxon>
        <taxon>Bryobacterales</taxon>
        <taxon>Solibacteraceae</taxon>
        <taxon>Candidatus Solibacter</taxon>
    </lineage>
</organism>
<sequence length="323" mass="35996" precursor="true">MLPSYLKLLIRSAIAICLVSASWGQANLEVRAKPGEKAEPRAKSNIRVDSTLVLIPVTVTDPLNRFVTGLEKENFKIFEDKSPQEISQFSSEDAPLSVGVVFDCSGSMGQKLDKSRQAVSQFFKLANPEDEFFLVQFNDSASLIQPFTRNLEEIQNHLAFTQSKGRTALLDAVYLALHEMKKAKNPRKALLLISDGGDNSSRYTEPEIKNLVKEADVQIYAIGIYESAAGRGRTPEESSGPALLTEIAEQTGGRQYQVDNLNELPDVAAKIGVELRNQYILGYSPKNVSRDGKYRKVQVKLVQPRGMPLLRPFWKQGYYAPQQ</sequence>
<dbReference type="Gene3D" id="3.40.50.410">
    <property type="entry name" value="von Willebrand factor, type A domain"/>
    <property type="match status" value="1"/>
</dbReference>
<reference evidence="3" key="1">
    <citation type="submission" date="2006-10" db="EMBL/GenBank/DDBJ databases">
        <title>Complete sequence of Solibacter usitatus Ellin6076.</title>
        <authorList>
            <consortium name="US DOE Joint Genome Institute"/>
            <person name="Copeland A."/>
            <person name="Lucas S."/>
            <person name="Lapidus A."/>
            <person name="Barry K."/>
            <person name="Detter J.C."/>
            <person name="Glavina del Rio T."/>
            <person name="Hammon N."/>
            <person name="Israni S."/>
            <person name="Dalin E."/>
            <person name="Tice H."/>
            <person name="Pitluck S."/>
            <person name="Thompson L.S."/>
            <person name="Brettin T."/>
            <person name="Bruce D."/>
            <person name="Han C."/>
            <person name="Tapia R."/>
            <person name="Gilna P."/>
            <person name="Schmutz J."/>
            <person name="Larimer F."/>
            <person name="Land M."/>
            <person name="Hauser L."/>
            <person name="Kyrpides N."/>
            <person name="Mikhailova N."/>
            <person name="Janssen P.H."/>
            <person name="Kuske C.R."/>
            <person name="Richardson P."/>
        </authorList>
    </citation>
    <scope>NUCLEOTIDE SEQUENCE</scope>
    <source>
        <strain evidence="3">Ellin6076</strain>
    </source>
</reference>
<feature type="domain" description="VWFA" evidence="2">
    <location>
        <begin position="97"/>
        <end position="271"/>
    </location>
</feature>
<feature type="chain" id="PRO_5004163137" evidence="1">
    <location>
        <begin position="27"/>
        <end position="323"/>
    </location>
</feature>
<gene>
    <name evidence="3" type="ordered locus">Acid_6217</name>
</gene>
<evidence type="ECO:0000313" key="3">
    <source>
        <dbReference type="EMBL" id="ABJ87143.1"/>
    </source>
</evidence>
<dbReference type="InterPro" id="IPR036465">
    <property type="entry name" value="vWFA_dom_sf"/>
</dbReference>
<dbReference type="SMART" id="SM00327">
    <property type="entry name" value="VWA"/>
    <property type="match status" value="1"/>
</dbReference>
<dbReference type="SUPFAM" id="SSF53300">
    <property type="entry name" value="vWA-like"/>
    <property type="match status" value="1"/>
</dbReference>
<dbReference type="InParanoid" id="Q01T77"/>
<dbReference type="Pfam" id="PF00092">
    <property type="entry name" value="VWA"/>
    <property type="match status" value="1"/>
</dbReference>
<dbReference type="HOGENOM" id="CLU_049429_1_0_0"/>
<dbReference type="OrthoDB" id="109108at2"/>
<dbReference type="STRING" id="234267.Acid_6217"/>